<feature type="transmembrane region" description="Helical" evidence="2">
    <location>
        <begin position="101"/>
        <end position="123"/>
    </location>
</feature>
<organism evidence="3 4">
    <name type="scientific">Nocardia beijingensis</name>
    <dbReference type="NCBI Taxonomy" id="95162"/>
    <lineage>
        <taxon>Bacteria</taxon>
        <taxon>Bacillati</taxon>
        <taxon>Actinomycetota</taxon>
        <taxon>Actinomycetes</taxon>
        <taxon>Mycobacteriales</taxon>
        <taxon>Nocardiaceae</taxon>
        <taxon>Nocardia</taxon>
    </lineage>
</organism>
<dbReference type="RefSeq" id="WP_396949073.1">
    <property type="nucleotide sequence ID" value="NZ_JBIRXV010000011.1"/>
</dbReference>
<evidence type="ECO:0000256" key="2">
    <source>
        <dbReference type="SAM" id="Phobius"/>
    </source>
</evidence>
<evidence type="ECO:0000313" key="4">
    <source>
        <dbReference type="Proteomes" id="UP001611450"/>
    </source>
</evidence>
<protein>
    <submittedName>
        <fullName evidence="3">Uncharacterized protein</fullName>
    </submittedName>
</protein>
<accession>A0ABW7WQF7</accession>
<keyword evidence="4" id="KW-1185">Reference proteome</keyword>
<evidence type="ECO:0000313" key="3">
    <source>
        <dbReference type="EMBL" id="MFI2325220.1"/>
    </source>
</evidence>
<sequence>MLRPLALLLRDNWGYLGAAAGSVITFTLLFKPWLATGGPDGTIWSNAFGQTHITTTLVGLWSKNPPAHSNLSGKWAVLATIAIFLTVLAALANLWARTEALARLTTGSAVAVALFVAFTLIYLNGAGPELRSMIGSGPPTDLGTQVGYVIRWASGNGQYPLPGLRKVEFSTAKLTGTALLAGATAMFSAVAALAQWVRSMKARRTVGPAASGGPGADAADLVDPNPSA</sequence>
<evidence type="ECO:0000256" key="1">
    <source>
        <dbReference type="SAM" id="MobiDB-lite"/>
    </source>
</evidence>
<dbReference type="Proteomes" id="UP001611450">
    <property type="component" value="Unassembled WGS sequence"/>
</dbReference>
<keyword evidence="2" id="KW-1133">Transmembrane helix</keyword>
<keyword evidence="2" id="KW-0812">Transmembrane</keyword>
<feature type="region of interest" description="Disordered" evidence="1">
    <location>
        <begin position="207"/>
        <end position="228"/>
    </location>
</feature>
<reference evidence="3 4" key="1">
    <citation type="submission" date="2024-10" db="EMBL/GenBank/DDBJ databases">
        <title>The Natural Products Discovery Center: Release of the First 8490 Sequenced Strains for Exploring Actinobacteria Biosynthetic Diversity.</title>
        <authorList>
            <person name="Kalkreuter E."/>
            <person name="Kautsar S.A."/>
            <person name="Yang D."/>
            <person name="Bader C.D."/>
            <person name="Teijaro C.N."/>
            <person name="Fluegel L."/>
            <person name="Davis C.M."/>
            <person name="Simpson J.R."/>
            <person name="Lauterbach L."/>
            <person name="Steele A.D."/>
            <person name="Gui C."/>
            <person name="Meng S."/>
            <person name="Li G."/>
            <person name="Viehrig K."/>
            <person name="Ye F."/>
            <person name="Su P."/>
            <person name="Kiefer A.F."/>
            <person name="Nichols A."/>
            <person name="Cepeda A.J."/>
            <person name="Yan W."/>
            <person name="Fan B."/>
            <person name="Jiang Y."/>
            <person name="Adhikari A."/>
            <person name="Zheng C.-J."/>
            <person name="Schuster L."/>
            <person name="Cowan T.M."/>
            <person name="Smanski M.J."/>
            <person name="Chevrette M.G."/>
            <person name="De Carvalho L.P.S."/>
            <person name="Shen B."/>
        </authorList>
    </citation>
    <scope>NUCLEOTIDE SEQUENCE [LARGE SCALE GENOMIC DNA]</scope>
    <source>
        <strain evidence="3 4">NPDC019626</strain>
    </source>
</reference>
<name>A0ABW7WQF7_9NOCA</name>
<comment type="caution">
    <text evidence="3">The sequence shown here is derived from an EMBL/GenBank/DDBJ whole genome shotgun (WGS) entry which is preliminary data.</text>
</comment>
<feature type="transmembrane region" description="Helical" evidence="2">
    <location>
        <begin position="75"/>
        <end position="94"/>
    </location>
</feature>
<keyword evidence="2" id="KW-0472">Membrane</keyword>
<feature type="transmembrane region" description="Helical" evidence="2">
    <location>
        <begin position="174"/>
        <end position="194"/>
    </location>
</feature>
<gene>
    <name evidence="3" type="ORF">ACH47G_32430</name>
</gene>
<feature type="transmembrane region" description="Helical" evidence="2">
    <location>
        <begin position="12"/>
        <end position="30"/>
    </location>
</feature>
<dbReference type="EMBL" id="JBIRXV010000011">
    <property type="protein sequence ID" value="MFI2325220.1"/>
    <property type="molecule type" value="Genomic_DNA"/>
</dbReference>
<proteinExistence type="predicted"/>